<dbReference type="SMART" id="SM00388">
    <property type="entry name" value="HisKA"/>
    <property type="match status" value="1"/>
</dbReference>
<dbReference type="PROSITE" id="PS50109">
    <property type="entry name" value="HIS_KIN"/>
    <property type="match status" value="1"/>
</dbReference>
<dbReference type="Pfam" id="PF00512">
    <property type="entry name" value="HisKA"/>
    <property type="match status" value="1"/>
</dbReference>
<accession>A0A917VX23</accession>
<keyword evidence="6" id="KW-0418">Kinase</keyword>
<gene>
    <name evidence="10" type="ORF">GCM10007968_00120</name>
</gene>
<dbReference type="InterPro" id="IPR003661">
    <property type="entry name" value="HisK_dim/P_dom"/>
</dbReference>
<dbReference type="PRINTS" id="PR00344">
    <property type="entry name" value="BCTRLSENSOR"/>
</dbReference>
<dbReference type="InterPro" id="IPR005467">
    <property type="entry name" value="His_kinase_dom"/>
</dbReference>
<evidence type="ECO:0000256" key="5">
    <source>
        <dbReference type="ARBA" id="ARBA00022741"/>
    </source>
</evidence>
<evidence type="ECO:0000313" key="10">
    <source>
        <dbReference type="EMBL" id="GGL40130.1"/>
    </source>
</evidence>
<proteinExistence type="predicted"/>
<name>A0A917VX23_9BACL</name>
<evidence type="ECO:0000256" key="2">
    <source>
        <dbReference type="ARBA" id="ARBA00012438"/>
    </source>
</evidence>
<keyword evidence="7" id="KW-0067">ATP-binding</keyword>
<keyword evidence="4" id="KW-0808">Transferase</keyword>
<evidence type="ECO:0000256" key="1">
    <source>
        <dbReference type="ARBA" id="ARBA00000085"/>
    </source>
</evidence>
<comment type="catalytic activity">
    <reaction evidence="1">
        <text>ATP + protein L-histidine = ADP + protein N-phospho-L-histidine.</text>
        <dbReference type="EC" id="2.7.13.3"/>
    </reaction>
</comment>
<dbReference type="PANTHER" id="PTHR43065:SF34">
    <property type="entry name" value="SPORULATION KINASE A"/>
    <property type="match status" value="1"/>
</dbReference>
<evidence type="ECO:0000256" key="7">
    <source>
        <dbReference type="ARBA" id="ARBA00022840"/>
    </source>
</evidence>
<keyword evidence="8" id="KW-0902">Two-component regulatory system</keyword>
<dbReference type="SUPFAM" id="SSF55874">
    <property type="entry name" value="ATPase domain of HSP90 chaperone/DNA topoisomerase II/histidine kinase"/>
    <property type="match status" value="1"/>
</dbReference>
<evidence type="ECO:0000256" key="8">
    <source>
        <dbReference type="ARBA" id="ARBA00023012"/>
    </source>
</evidence>
<dbReference type="Proteomes" id="UP000654670">
    <property type="component" value="Unassembled WGS sequence"/>
</dbReference>
<dbReference type="GO" id="GO:0005524">
    <property type="term" value="F:ATP binding"/>
    <property type="evidence" value="ECO:0007669"/>
    <property type="project" value="UniProtKB-KW"/>
</dbReference>
<keyword evidence="3" id="KW-0597">Phosphoprotein</keyword>
<evidence type="ECO:0000256" key="4">
    <source>
        <dbReference type="ARBA" id="ARBA00022679"/>
    </source>
</evidence>
<dbReference type="CDD" id="cd00082">
    <property type="entry name" value="HisKA"/>
    <property type="match status" value="1"/>
</dbReference>
<evidence type="ECO:0000313" key="11">
    <source>
        <dbReference type="Proteomes" id="UP000654670"/>
    </source>
</evidence>
<dbReference type="InterPro" id="IPR036890">
    <property type="entry name" value="HATPase_C_sf"/>
</dbReference>
<protein>
    <recommendedName>
        <fullName evidence="2">histidine kinase</fullName>
        <ecNumber evidence="2">2.7.13.3</ecNumber>
    </recommendedName>
</protein>
<dbReference type="SUPFAM" id="SSF47384">
    <property type="entry name" value="Homodimeric domain of signal transducing histidine kinase"/>
    <property type="match status" value="1"/>
</dbReference>
<dbReference type="AlphaFoldDB" id="A0A917VX23"/>
<evidence type="ECO:0000256" key="3">
    <source>
        <dbReference type="ARBA" id="ARBA00022553"/>
    </source>
</evidence>
<dbReference type="Pfam" id="PF02518">
    <property type="entry name" value="HATPase_c"/>
    <property type="match status" value="1"/>
</dbReference>
<dbReference type="EC" id="2.7.13.3" evidence="2"/>
<comment type="caution">
    <text evidence="10">The sequence shown here is derived from an EMBL/GenBank/DDBJ whole genome shotgun (WGS) entry which is preliminary data.</text>
</comment>
<dbReference type="EMBL" id="BMOK01000001">
    <property type="protein sequence ID" value="GGL40130.1"/>
    <property type="molecule type" value="Genomic_DNA"/>
</dbReference>
<keyword evidence="5" id="KW-0547">Nucleotide-binding</keyword>
<dbReference type="Gene3D" id="1.10.287.130">
    <property type="match status" value="1"/>
</dbReference>
<dbReference type="InterPro" id="IPR036097">
    <property type="entry name" value="HisK_dim/P_sf"/>
</dbReference>
<feature type="domain" description="Histidine kinase" evidence="9">
    <location>
        <begin position="68"/>
        <end position="274"/>
    </location>
</feature>
<sequence>MDFFTEHARLEAENYLKTIMESDDIVAALLNDRVKDNGVGTLYNGFGKDGKIYIAGYHTALITRLAAEFAHELRNPLTVIKGFVQLSDYTQEFDKYKRTIISEIDRMHAILENFLTLSKKQIKQQQMLPDKVCTSLISLISSECSLRKISFDYDVAYSEKKCSIDLSMIKQVILNLLRNALEAIEEKEQSEKKIFFRGAIETGGYRFSLSDNGSGIETNVLKQLGQPFFTTKEKGTGIGLSLCKKIVAEHHGTFCVSSLPGKGTTVSFYLPFTVA</sequence>
<dbReference type="InterPro" id="IPR004358">
    <property type="entry name" value="Sig_transdc_His_kin-like_C"/>
</dbReference>
<evidence type="ECO:0000259" key="9">
    <source>
        <dbReference type="PROSITE" id="PS50109"/>
    </source>
</evidence>
<evidence type="ECO:0000256" key="6">
    <source>
        <dbReference type="ARBA" id="ARBA00022777"/>
    </source>
</evidence>
<dbReference type="GO" id="GO:0000155">
    <property type="term" value="F:phosphorelay sensor kinase activity"/>
    <property type="evidence" value="ECO:0007669"/>
    <property type="project" value="InterPro"/>
</dbReference>
<dbReference type="InterPro" id="IPR003594">
    <property type="entry name" value="HATPase_dom"/>
</dbReference>
<keyword evidence="11" id="KW-1185">Reference proteome</keyword>
<reference evidence="10" key="1">
    <citation type="journal article" date="2014" name="Int. J. Syst. Evol. Microbiol.">
        <title>Complete genome sequence of Corynebacterium casei LMG S-19264T (=DSM 44701T), isolated from a smear-ripened cheese.</title>
        <authorList>
            <consortium name="US DOE Joint Genome Institute (JGI-PGF)"/>
            <person name="Walter F."/>
            <person name="Albersmeier A."/>
            <person name="Kalinowski J."/>
            <person name="Ruckert C."/>
        </authorList>
    </citation>
    <scope>NUCLEOTIDE SEQUENCE</scope>
    <source>
        <strain evidence="10">JCM 15325</strain>
    </source>
</reference>
<dbReference type="Gene3D" id="3.30.565.10">
    <property type="entry name" value="Histidine kinase-like ATPase, C-terminal domain"/>
    <property type="match status" value="1"/>
</dbReference>
<dbReference type="RefSeq" id="WP_229727405.1">
    <property type="nucleotide sequence ID" value="NZ_BMOK01000001.1"/>
</dbReference>
<reference evidence="10" key="2">
    <citation type="submission" date="2020-09" db="EMBL/GenBank/DDBJ databases">
        <authorList>
            <person name="Sun Q."/>
            <person name="Ohkuma M."/>
        </authorList>
    </citation>
    <scope>NUCLEOTIDE SEQUENCE</scope>
    <source>
        <strain evidence="10">JCM 15325</strain>
    </source>
</reference>
<dbReference type="PANTHER" id="PTHR43065">
    <property type="entry name" value="SENSOR HISTIDINE KINASE"/>
    <property type="match status" value="1"/>
</dbReference>
<dbReference type="SMART" id="SM00387">
    <property type="entry name" value="HATPase_c"/>
    <property type="match status" value="1"/>
</dbReference>
<organism evidence="10 11">
    <name type="scientific">Sporolactobacillus putidus</name>
    <dbReference type="NCBI Taxonomy" id="492735"/>
    <lineage>
        <taxon>Bacteria</taxon>
        <taxon>Bacillati</taxon>
        <taxon>Bacillota</taxon>
        <taxon>Bacilli</taxon>
        <taxon>Bacillales</taxon>
        <taxon>Sporolactobacillaceae</taxon>
        <taxon>Sporolactobacillus</taxon>
    </lineage>
</organism>